<reference evidence="6" key="1">
    <citation type="submission" date="2017-02" db="UniProtKB">
        <authorList>
            <consortium name="WormBaseParasite"/>
        </authorList>
    </citation>
    <scope>IDENTIFICATION</scope>
</reference>
<keyword evidence="1" id="KW-0963">Cytoplasm</keyword>
<dbReference type="PANTHER" id="PTHR21513:SF19">
    <property type="entry name" value="MAJOR SPERM PROTEIN"/>
    <property type="match status" value="1"/>
</dbReference>
<dbReference type="InterPro" id="IPR013783">
    <property type="entry name" value="Ig-like_fold"/>
</dbReference>
<keyword evidence="5" id="KW-1185">Reference proteome</keyword>
<dbReference type="InterPro" id="IPR000535">
    <property type="entry name" value="MSP_dom"/>
</dbReference>
<dbReference type="InterPro" id="IPR008962">
    <property type="entry name" value="PapD-like_sf"/>
</dbReference>
<evidence type="ECO:0000256" key="2">
    <source>
        <dbReference type="SAM" id="MobiDB-lite"/>
    </source>
</evidence>
<evidence type="ECO:0000313" key="4">
    <source>
        <dbReference type="EMBL" id="VDN81860.1"/>
    </source>
</evidence>
<evidence type="ECO:0000259" key="3">
    <source>
        <dbReference type="PROSITE" id="PS50202"/>
    </source>
</evidence>
<organism evidence="6">
    <name type="scientific">Brugia pahangi</name>
    <name type="common">Filarial nematode worm</name>
    <dbReference type="NCBI Taxonomy" id="6280"/>
    <lineage>
        <taxon>Eukaryota</taxon>
        <taxon>Metazoa</taxon>
        <taxon>Ecdysozoa</taxon>
        <taxon>Nematoda</taxon>
        <taxon>Chromadorea</taxon>
        <taxon>Rhabditida</taxon>
        <taxon>Spirurina</taxon>
        <taxon>Spiruromorpha</taxon>
        <taxon>Filarioidea</taxon>
        <taxon>Onchocercidae</taxon>
        <taxon>Brugia</taxon>
    </lineage>
</organism>
<feature type="compositionally biased region" description="Low complexity" evidence="2">
    <location>
        <begin position="1"/>
        <end position="12"/>
    </location>
</feature>
<dbReference type="Proteomes" id="UP000278627">
    <property type="component" value="Unassembled WGS sequence"/>
</dbReference>
<dbReference type="STRING" id="6280.A0A0N4SY76"/>
<name>A0A0N4SY76_BRUPA</name>
<dbReference type="Gene3D" id="2.60.40.10">
    <property type="entry name" value="Immunoglobulins"/>
    <property type="match status" value="1"/>
</dbReference>
<dbReference type="EMBL" id="UZAD01000034">
    <property type="protein sequence ID" value="VDN81860.1"/>
    <property type="molecule type" value="Genomic_DNA"/>
</dbReference>
<dbReference type="SUPFAM" id="SSF49354">
    <property type="entry name" value="PapD-like"/>
    <property type="match status" value="1"/>
</dbReference>
<dbReference type="Pfam" id="PF00635">
    <property type="entry name" value="Motile_Sperm"/>
    <property type="match status" value="1"/>
</dbReference>
<sequence length="168" mass="19183">MTESSTFSTTSSMLPGGIPRPIDHTPDENEFQMTLIPMTRIIFMDENIGIKPVTTSVTIHNDTVLVQAFKVKCTSNKMFTIRPSYGIIAPNEKKSINITFNWKDVPKDDLHFISFYHIRINENTCNMQPREIFEKYKPEGVKRILCQFKNASGQPIHPPDPKPNTEIA</sequence>
<proteinExistence type="predicted"/>
<accession>A0A0N4SY76</accession>
<comment type="function">
    <text evidence="1">Central component in molecular interactions underlying sperm crawling. Forms an extensive filament system that extends from sperm villipoda, along the leading edge of the pseudopod.</text>
</comment>
<evidence type="ECO:0000313" key="6">
    <source>
        <dbReference type="WBParaSite" id="BPAG_0000067301-mRNA-1"/>
    </source>
</evidence>
<gene>
    <name evidence="4" type="ORF">BPAG_LOCUS674</name>
</gene>
<dbReference type="PANTHER" id="PTHR21513">
    <property type="entry name" value="MAJOR SPERM PROTEIN"/>
    <property type="match status" value="1"/>
</dbReference>
<dbReference type="AlphaFoldDB" id="A0A0N4SY76"/>
<feature type="domain" description="MSP" evidence="3">
    <location>
        <begin position="32"/>
        <end position="151"/>
    </location>
</feature>
<dbReference type="WBParaSite" id="BPAG_0000067301-mRNA-1">
    <property type="protein sequence ID" value="BPAG_0000067301-mRNA-1"/>
    <property type="gene ID" value="BPAG_0000067301"/>
</dbReference>
<feature type="region of interest" description="Disordered" evidence="2">
    <location>
        <begin position="1"/>
        <end position="26"/>
    </location>
</feature>
<protein>
    <recommendedName>
        <fullName evidence="1">Major sperm protein</fullName>
    </recommendedName>
</protein>
<evidence type="ECO:0000313" key="5">
    <source>
        <dbReference type="Proteomes" id="UP000278627"/>
    </source>
</evidence>
<dbReference type="PROSITE" id="PS50202">
    <property type="entry name" value="MSP"/>
    <property type="match status" value="1"/>
</dbReference>
<evidence type="ECO:0000256" key="1">
    <source>
        <dbReference type="RuleBase" id="RU003425"/>
    </source>
</evidence>
<reference evidence="4 5" key="2">
    <citation type="submission" date="2018-11" db="EMBL/GenBank/DDBJ databases">
        <authorList>
            <consortium name="Pathogen Informatics"/>
        </authorList>
    </citation>
    <scope>NUCLEOTIDE SEQUENCE [LARGE SCALE GENOMIC DNA]</scope>
</reference>
<keyword evidence="1" id="KW-0206">Cytoskeleton</keyword>